<gene>
    <name evidence="4" type="ORF">GNY06_09200</name>
</gene>
<dbReference type="PANTHER" id="PTHR31223">
    <property type="entry name" value="LOG FAMILY PROTEIN YJL055W"/>
    <property type="match status" value="1"/>
</dbReference>
<comment type="caution">
    <text evidence="4">The sequence shown here is derived from an EMBL/GenBank/DDBJ whole genome shotgun (WGS) entry which is preliminary data.</text>
</comment>
<dbReference type="Gene3D" id="3.40.50.450">
    <property type="match status" value="1"/>
</dbReference>
<evidence type="ECO:0000256" key="2">
    <source>
        <dbReference type="ARBA" id="ARBA00006763"/>
    </source>
</evidence>
<evidence type="ECO:0000313" key="4">
    <source>
        <dbReference type="EMBL" id="NAW51547.1"/>
    </source>
</evidence>
<dbReference type="GO" id="GO:0009691">
    <property type="term" value="P:cytokinin biosynthetic process"/>
    <property type="evidence" value="ECO:0007669"/>
    <property type="project" value="UniProtKB-UniRule"/>
</dbReference>
<reference evidence="4 5" key="1">
    <citation type="submission" date="2019-11" db="EMBL/GenBank/DDBJ databases">
        <title>Characterization of Elizabethkingia argenteiflava sp. nov., isolated from inner surface of Soybean Pods.</title>
        <authorList>
            <person name="Mo S."/>
        </authorList>
    </citation>
    <scope>NUCLEOTIDE SEQUENCE [LARGE SCALE GENOMIC DNA]</scope>
    <source>
        <strain evidence="4 5">YB22</strain>
    </source>
</reference>
<organism evidence="4 5">
    <name type="scientific">Elizabethkingia argenteiflava</name>
    <dbReference type="NCBI Taxonomy" id="2681556"/>
    <lineage>
        <taxon>Bacteria</taxon>
        <taxon>Pseudomonadati</taxon>
        <taxon>Bacteroidota</taxon>
        <taxon>Flavobacteriia</taxon>
        <taxon>Flavobacteriales</taxon>
        <taxon>Weeksellaceae</taxon>
        <taxon>Elizabethkingia</taxon>
    </lineage>
</organism>
<keyword evidence="5" id="KW-1185">Reference proteome</keyword>
<dbReference type="RefSeq" id="WP_166519825.1">
    <property type="nucleotide sequence ID" value="NZ_JAAABJ010000556.1"/>
</dbReference>
<dbReference type="EC" id="3.2.2.n1" evidence="3"/>
<dbReference type="NCBIfam" id="TIGR00730">
    <property type="entry name" value="Rossman fold protein, TIGR00730 family"/>
    <property type="match status" value="1"/>
</dbReference>
<evidence type="ECO:0000256" key="3">
    <source>
        <dbReference type="RuleBase" id="RU363015"/>
    </source>
</evidence>
<name>A0A845PYM0_9FLAO</name>
<keyword evidence="3" id="KW-0203">Cytokinin biosynthesis</keyword>
<dbReference type="SUPFAM" id="SSF102405">
    <property type="entry name" value="MCP/YpsA-like"/>
    <property type="match status" value="1"/>
</dbReference>
<dbReference type="GO" id="GO:0008714">
    <property type="term" value="F:AMP nucleosidase activity"/>
    <property type="evidence" value="ECO:0007669"/>
    <property type="project" value="UniProtKB-EC"/>
</dbReference>
<dbReference type="Pfam" id="PF03641">
    <property type="entry name" value="Lysine_decarbox"/>
    <property type="match status" value="1"/>
</dbReference>
<proteinExistence type="inferred from homology"/>
<dbReference type="AlphaFoldDB" id="A0A845PYM0"/>
<dbReference type="InterPro" id="IPR005269">
    <property type="entry name" value="LOG"/>
</dbReference>
<evidence type="ECO:0000313" key="5">
    <source>
        <dbReference type="Proteomes" id="UP000553459"/>
    </source>
</evidence>
<evidence type="ECO:0000256" key="1">
    <source>
        <dbReference type="ARBA" id="ARBA00000274"/>
    </source>
</evidence>
<dbReference type="PANTHER" id="PTHR31223:SF70">
    <property type="entry name" value="LOG FAMILY PROTEIN YJL055W"/>
    <property type="match status" value="1"/>
</dbReference>
<comment type="catalytic activity">
    <reaction evidence="1">
        <text>AMP + H2O = D-ribose 5-phosphate + adenine</text>
        <dbReference type="Rhea" id="RHEA:20129"/>
        <dbReference type="ChEBI" id="CHEBI:15377"/>
        <dbReference type="ChEBI" id="CHEBI:16708"/>
        <dbReference type="ChEBI" id="CHEBI:78346"/>
        <dbReference type="ChEBI" id="CHEBI:456215"/>
        <dbReference type="EC" id="3.2.2.4"/>
    </reaction>
</comment>
<protein>
    <recommendedName>
        <fullName evidence="3">Cytokinin riboside 5'-monophosphate phosphoribohydrolase</fullName>
        <ecNumber evidence="3">3.2.2.n1</ecNumber>
    </recommendedName>
</protein>
<dbReference type="InterPro" id="IPR031100">
    <property type="entry name" value="LOG_fam"/>
</dbReference>
<keyword evidence="3" id="KW-0378">Hydrolase</keyword>
<dbReference type="Proteomes" id="UP000553459">
    <property type="component" value="Unassembled WGS sequence"/>
</dbReference>
<sequence length="193" mass="21655">MKRISVFCGSNSGTDNIYTERAYEIGKILAQQNIELVYGGAKVGLMVAIANGVIENKGKTIGVLPFFLQEVEIAHENLSELILVETMHQRKIKMSELSDGFIALPGGFGTLEEFFEVLTWAQLGLHKKNVAILNINGFYDPLLSFTQTMVNNGFLKPINQKQIIISDSIEDLLRKMKNYKAINIGKWMNQKKT</sequence>
<comment type="similarity">
    <text evidence="2 3">Belongs to the LOG family.</text>
</comment>
<dbReference type="GO" id="GO:0005829">
    <property type="term" value="C:cytosol"/>
    <property type="evidence" value="ECO:0007669"/>
    <property type="project" value="TreeGrafter"/>
</dbReference>
<accession>A0A845PYM0</accession>
<dbReference type="EMBL" id="JAAABJ010000556">
    <property type="protein sequence ID" value="NAW51547.1"/>
    <property type="molecule type" value="Genomic_DNA"/>
</dbReference>